<sequence>MKASGIIGGILVLALAAGGAWWLQQQDDAGAARATLPASGERDERTPVRVSEVAPREFETVIEALGTVAARESVTLRAPVTARVESLEFEDGERVDAGDVLVRLRADEERARRDEARVRVEDARRELARVRDRVQDGIVTRQEVDQQASRLAEARAALAAATAQVEDRTIRAPFTGTLGLREVSPGAMVSPDTALVELDDIRTVRLDFPVPERFAASIELGMPITGHSAAGDFAADVTAVSNRIDAGTRTLNVRAVADNPDERLRPGMLATVRLALDPQRAPAVPEGAVVQTADQHFVFRLQEDDTVSRDRIRVGRRSPGWVEVLDGVEPGDTVVSEGVSRVRDGTTVRVLESGDDG</sequence>
<feature type="coiled-coil region" evidence="2">
    <location>
        <begin position="106"/>
        <end position="164"/>
    </location>
</feature>
<keyword evidence="6" id="KW-1185">Reference proteome</keyword>
<dbReference type="Pfam" id="PF25989">
    <property type="entry name" value="YknX_C"/>
    <property type="match status" value="1"/>
</dbReference>
<dbReference type="EMBL" id="MUZR01000039">
    <property type="protein sequence ID" value="OOC09699.1"/>
    <property type="molecule type" value="Genomic_DNA"/>
</dbReference>
<dbReference type="RefSeq" id="WP_077244501.1">
    <property type="nucleotide sequence ID" value="NZ_MUZR01000039.1"/>
</dbReference>
<dbReference type="Gene3D" id="2.40.420.20">
    <property type="match status" value="1"/>
</dbReference>
<dbReference type="InterPro" id="IPR058792">
    <property type="entry name" value="Beta-barrel_RND_2"/>
</dbReference>
<feature type="domain" description="YknX-like C-terminal permuted SH3-like" evidence="4">
    <location>
        <begin position="283"/>
        <end position="350"/>
    </location>
</feature>
<protein>
    <submittedName>
        <fullName evidence="5">Efflux transporter periplasmic adaptor subunit</fullName>
    </submittedName>
</protein>
<dbReference type="PANTHER" id="PTHR30469:SF16">
    <property type="entry name" value="HAE1 FAMILY EFFLUX PUMP MFP COMPONENT"/>
    <property type="match status" value="1"/>
</dbReference>
<dbReference type="Proteomes" id="UP000189177">
    <property type="component" value="Unassembled WGS sequence"/>
</dbReference>
<dbReference type="GO" id="GO:1990281">
    <property type="term" value="C:efflux pump complex"/>
    <property type="evidence" value="ECO:0007669"/>
    <property type="project" value="TreeGrafter"/>
</dbReference>
<dbReference type="Gene3D" id="2.40.50.100">
    <property type="match status" value="1"/>
</dbReference>
<dbReference type="Pfam" id="PF25954">
    <property type="entry name" value="Beta-barrel_RND_2"/>
    <property type="match status" value="1"/>
</dbReference>
<dbReference type="InterPro" id="IPR058637">
    <property type="entry name" value="YknX-like_C"/>
</dbReference>
<comment type="caution">
    <text evidence="5">The sequence shown here is derived from an EMBL/GenBank/DDBJ whole genome shotgun (WGS) entry which is preliminary data.</text>
</comment>
<evidence type="ECO:0000259" key="4">
    <source>
        <dbReference type="Pfam" id="PF25989"/>
    </source>
</evidence>
<gene>
    <name evidence="5" type="ORF">B1A74_09590</name>
</gene>
<reference evidence="5 6" key="1">
    <citation type="submission" date="2017-02" db="EMBL/GenBank/DDBJ databases">
        <title>Genomic diversity within the haloalkaliphilic genus Thioalkalivibrio.</title>
        <authorList>
            <person name="Ahn A.-C."/>
            <person name="Meier-Kolthoff J."/>
            <person name="Overmars L."/>
            <person name="Richter M."/>
            <person name="Woyke T."/>
            <person name="Sorokin D.Y."/>
            <person name="Muyzer G."/>
        </authorList>
    </citation>
    <scope>NUCLEOTIDE SEQUENCE [LARGE SCALE GENOMIC DNA]</scope>
    <source>
        <strain evidence="5 6">HL17</strain>
    </source>
</reference>
<keyword evidence="2" id="KW-0175">Coiled coil</keyword>
<dbReference type="Gene3D" id="1.10.287.470">
    <property type="entry name" value="Helix hairpin bin"/>
    <property type="match status" value="1"/>
</dbReference>
<evidence type="ECO:0000313" key="6">
    <source>
        <dbReference type="Proteomes" id="UP000189177"/>
    </source>
</evidence>
<feature type="domain" description="CusB-like beta-barrel" evidence="3">
    <location>
        <begin position="206"/>
        <end position="275"/>
    </location>
</feature>
<name>A0A1V2ZX94_9GAMM</name>
<evidence type="ECO:0000259" key="3">
    <source>
        <dbReference type="Pfam" id="PF25954"/>
    </source>
</evidence>
<dbReference type="OrthoDB" id="9806939at2"/>
<dbReference type="InterPro" id="IPR006143">
    <property type="entry name" value="RND_pump_MFP"/>
</dbReference>
<dbReference type="PANTHER" id="PTHR30469">
    <property type="entry name" value="MULTIDRUG RESISTANCE PROTEIN MDTA"/>
    <property type="match status" value="1"/>
</dbReference>
<dbReference type="Gene3D" id="2.40.30.170">
    <property type="match status" value="1"/>
</dbReference>
<comment type="similarity">
    <text evidence="1">Belongs to the membrane fusion protein (MFP) (TC 8.A.1) family.</text>
</comment>
<dbReference type="SUPFAM" id="SSF111369">
    <property type="entry name" value="HlyD-like secretion proteins"/>
    <property type="match status" value="1"/>
</dbReference>
<dbReference type="NCBIfam" id="TIGR01730">
    <property type="entry name" value="RND_mfp"/>
    <property type="match status" value="1"/>
</dbReference>
<proteinExistence type="inferred from homology"/>
<dbReference type="FunFam" id="2.40.30.170:FF:000010">
    <property type="entry name" value="Efflux RND transporter periplasmic adaptor subunit"/>
    <property type="match status" value="1"/>
</dbReference>
<accession>A0A1V2ZX94</accession>
<evidence type="ECO:0000313" key="5">
    <source>
        <dbReference type="EMBL" id="OOC09699.1"/>
    </source>
</evidence>
<evidence type="ECO:0000256" key="1">
    <source>
        <dbReference type="ARBA" id="ARBA00009477"/>
    </source>
</evidence>
<evidence type="ECO:0000256" key="2">
    <source>
        <dbReference type="SAM" id="Coils"/>
    </source>
</evidence>
<dbReference type="AlphaFoldDB" id="A0A1V2ZX94"/>
<organism evidence="5 6">
    <name type="scientific">Thioalkalivibrio halophilus</name>
    <dbReference type="NCBI Taxonomy" id="252474"/>
    <lineage>
        <taxon>Bacteria</taxon>
        <taxon>Pseudomonadati</taxon>
        <taxon>Pseudomonadota</taxon>
        <taxon>Gammaproteobacteria</taxon>
        <taxon>Chromatiales</taxon>
        <taxon>Ectothiorhodospiraceae</taxon>
        <taxon>Thioalkalivibrio</taxon>
    </lineage>
</organism>
<dbReference type="STRING" id="252474.B1A74_09590"/>
<dbReference type="GO" id="GO:0015562">
    <property type="term" value="F:efflux transmembrane transporter activity"/>
    <property type="evidence" value="ECO:0007669"/>
    <property type="project" value="TreeGrafter"/>
</dbReference>